<keyword evidence="1" id="KW-1133">Transmembrane helix</keyword>
<dbReference type="KEGG" id="ehx:EMIHUDRAFT_250646"/>
<organism evidence="2 3">
    <name type="scientific">Emiliania huxleyi (strain CCMP1516)</name>
    <dbReference type="NCBI Taxonomy" id="280463"/>
    <lineage>
        <taxon>Eukaryota</taxon>
        <taxon>Haptista</taxon>
        <taxon>Haptophyta</taxon>
        <taxon>Prymnesiophyceae</taxon>
        <taxon>Isochrysidales</taxon>
        <taxon>Noelaerhabdaceae</taxon>
        <taxon>Emiliania</taxon>
    </lineage>
</organism>
<reference evidence="3" key="1">
    <citation type="journal article" date="2013" name="Nature">
        <title>Pan genome of the phytoplankton Emiliania underpins its global distribution.</title>
        <authorList>
            <person name="Read B.A."/>
            <person name="Kegel J."/>
            <person name="Klute M.J."/>
            <person name="Kuo A."/>
            <person name="Lefebvre S.C."/>
            <person name="Maumus F."/>
            <person name="Mayer C."/>
            <person name="Miller J."/>
            <person name="Monier A."/>
            <person name="Salamov A."/>
            <person name="Young J."/>
            <person name="Aguilar M."/>
            <person name="Claverie J.M."/>
            <person name="Frickenhaus S."/>
            <person name="Gonzalez K."/>
            <person name="Herman E.K."/>
            <person name="Lin Y.C."/>
            <person name="Napier J."/>
            <person name="Ogata H."/>
            <person name="Sarno A.F."/>
            <person name="Shmutz J."/>
            <person name="Schroeder D."/>
            <person name="de Vargas C."/>
            <person name="Verret F."/>
            <person name="von Dassow P."/>
            <person name="Valentin K."/>
            <person name="Van de Peer Y."/>
            <person name="Wheeler G."/>
            <person name="Dacks J.B."/>
            <person name="Delwiche C.F."/>
            <person name="Dyhrman S.T."/>
            <person name="Glockner G."/>
            <person name="John U."/>
            <person name="Richards T."/>
            <person name="Worden A.Z."/>
            <person name="Zhang X."/>
            <person name="Grigoriev I.V."/>
            <person name="Allen A.E."/>
            <person name="Bidle K."/>
            <person name="Borodovsky M."/>
            <person name="Bowler C."/>
            <person name="Brownlee C."/>
            <person name="Cock J.M."/>
            <person name="Elias M."/>
            <person name="Gladyshev V.N."/>
            <person name="Groth M."/>
            <person name="Guda C."/>
            <person name="Hadaegh A."/>
            <person name="Iglesias-Rodriguez M.D."/>
            <person name="Jenkins J."/>
            <person name="Jones B.M."/>
            <person name="Lawson T."/>
            <person name="Leese F."/>
            <person name="Lindquist E."/>
            <person name="Lobanov A."/>
            <person name="Lomsadze A."/>
            <person name="Malik S.B."/>
            <person name="Marsh M.E."/>
            <person name="Mackinder L."/>
            <person name="Mock T."/>
            <person name="Mueller-Roeber B."/>
            <person name="Pagarete A."/>
            <person name="Parker M."/>
            <person name="Probert I."/>
            <person name="Quesneville H."/>
            <person name="Raines C."/>
            <person name="Rensing S.A."/>
            <person name="Riano-Pachon D.M."/>
            <person name="Richier S."/>
            <person name="Rokitta S."/>
            <person name="Shiraiwa Y."/>
            <person name="Soanes D.M."/>
            <person name="van der Giezen M."/>
            <person name="Wahlund T.M."/>
            <person name="Williams B."/>
            <person name="Wilson W."/>
            <person name="Wolfe G."/>
            <person name="Wurch L.L."/>
        </authorList>
    </citation>
    <scope>NUCLEOTIDE SEQUENCE</scope>
</reference>
<keyword evidence="1" id="KW-0472">Membrane</keyword>
<feature type="transmembrane region" description="Helical" evidence="1">
    <location>
        <begin position="261"/>
        <end position="280"/>
    </location>
</feature>
<keyword evidence="1" id="KW-0812">Transmembrane</keyword>
<name>A0A0D3HYV7_EMIH1</name>
<accession>A0A0D3HYV7</accession>
<reference evidence="2" key="2">
    <citation type="submission" date="2024-10" db="UniProtKB">
        <authorList>
            <consortium name="EnsemblProtists"/>
        </authorList>
    </citation>
    <scope>IDENTIFICATION</scope>
</reference>
<keyword evidence="3" id="KW-1185">Reference proteome</keyword>
<evidence type="ECO:0000256" key="1">
    <source>
        <dbReference type="SAM" id="Phobius"/>
    </source>
</evidence>
<sequence length="281" mass="29887">MCGRSYEVKCLPALIKSTTAGRAGSWENGGTVASAGHLYGFGNTLEKALTGGRGVLRSVAVRLEVDGGAQYYDAKWVKKAITRLIVSMAAVAGDADNINKQARKMRINWATPLSVPIGSWDRLSEENGQLRRTVPMHHLPLFLLISCSGSVALQLSAPRAPAPMAVRAPAPAAFFGFGKKESRPTEQRSTKGTFLEQFDPQYSPDERKARLETGTNWVPRTSTVKGEGYQFFQGPTPKTGDQGLASFFDFEGASGLSGVEAAFAGVAAAGTLGLAIFLVAS</sequence>
<dbReference type="HOGENOM" id="CLU_991893_0_0_1"/>
<proteinExistence type="predicted"/>
<protein>
    <submittedName>
        <fullName evidence="2">Uncharacterized protein</fullName>
    </submittedName>
</protein>
<dbReference type="PaxDb" id="2903-EOD04192"/>
<dbReference type="GeneID" id="17250339"/>
<dbReference type="Proteomes" id="UP000013827">
    <property type="component" value="Unassembled WGS sequence"/>
</dbReference>
<evidence type="ECO:0000313" key="2">
    <source>
        <dbReference type="EnsemblProtists" id="EOD04192"/>
    </source>
</evidence>
<evidence type="ECO:0000313" key="3">
    <source>
        <dbReference type="Proteomes" id="UP000013827"/>
    </source>
</evidence>
<dbReference type="EnsemblProtists" id="EOD04192">
    <property type="protein sequence ID" value="EOD04192"/>
    <property type="gene ID" value="EMIHUDRAFT_250646"/>
</dbReference>
<dbReference type="RefSeq" id="XP_005756621.1">
    <property type="nucleotide sequence ID" value="XM_005756564.1"/>
</dbReference>
<dbReference type="AlphaFoldDB" id="A0A0D3HYV7"/>